<evidence type="ECO:0000259" key="6">
    <source>
        <dbReference type="PROSITE" id="PS50110"/>
    </source>
</evidence>
<dbReference type="PRINTS" id="PR00344">
    <property type="entry name" value="BCTRLSENSOR"/>
</dbReference>
<dbReference type="PROSITE" id="PS50109">
    <property type="entry name" value="HIS_KIN"/>
    <property type="match status" value="1"/>
</dbReference>
<evidence type="ECO:0000313" key="7">
    <source>
        <dbReference type="EMBL" id="GGZ32224.1"/>
    </source>
</evidence>
<comment type="caution">
    <text evidence="7">The sequence shown here is derived from an EMBL/GenBank/DDBJ whole genome shotgun (WGS) entry which is preliminary data.</text>
</comment>
<dbReference type="Pfam" id="PF00512">
    <property type="entry name" value="HisKA"/>
    <property type="match status" value="1"/>
</dbReference>
<dbReference type="Gene3D" id="1.10.287.130">
    <property type="match status" value="1"/>
</dbReference>
<feature type="domain" description="Response regulatory" evidence="6">
    <location>
        <begin position="260"/>
        <end position="373"/>
    </location>
</feature>
<dbReference type="SUPFAM" id="SSF55874">
    <property type="entry name" value="ATPase domain of HSP90 chaperone/DNA topoisomerase II/histidine kinase"/>
    <property type="match status" value="1"/>
</dbReference>
<evidence type="ECO:0000256" key="1">
    <source>
        <dbReference type="ARBA" id="ARBA00000085"/>
    </source>
</evidence>
<dbReference type="GO" id="GO:0000155">
    <property type="term" value="F:phosphorelay sensor kinase activity"/>
    <property type="evidence" value="ECO:0007669"/>
    <property type="project" value="InterPro"/>
</dbReference>
<name>A0A918UT80_9BACT</name>
<dbReference type="Gene3D" id="3.40.50.2300">
    <property type="match status" value="1"/>
</dbReference>
<keyword evidence="8" id="KW-1185">Reference proteome</keyword>
<evidence type="ECO:0000313" key="8">
    <source>
        <dbReference type="Proteomes" id="UP000619457"/>
    </source>
</evidence>
<dbReference type="SUPFAM" id="SSF52172">
    <property type="entry name" value="CheY-like"/>
    <property type="match status" value="1"/>
</dbReference>
<dbReference type="AlphaFoldDB" id="A0A918UT80"/>
<dbReference type="InterPro" id="IPR005467">
    <property type="entry name" value="His_kinase_dom"/>
</dbReference>
<dbReference type="PROSITE" id="PS50110">
    <property type="entry name" value="RESPONSE_REGULATORY"/>
    <property type="match status" value="1"/>
</dbReference>
<accession>A0A918UT80</accession>
<evidence type="ECO:0000259" key="5">
    <source>
        <dbReference type="PROSITE" id="PS50109"/>
    </source>
</evidence>
<dbReference type="EC" id="2.7.13.3" evidence="2"/>
<evidence type="ECO:0000256" key="2">
    <source>
        <dbReference type="ARBA" id="ARBA00012438"/>
    </source>
</evidence>
<sequence length="377" mass="42612">MIEKNDLTQNGSNKAKLLSMVSHEIRTPLHGIIGLTEQLQDTTLTQEQKDLVDNLLRTERILMNLVNDVLDYSKLKDAAFDIKLKPTKIQSVLDDIRFLFMAVANQKGLSLVVHCDVIDKIVKVDELRLKQVLSNLTNNGLKFTDTGGITLVCTQVSGEISGRVRYKFEVIDTGKGIPEEVVNKIFDEYYQTEIGSKKEGTGLGLTISNMILSKMDSTLELTNSDGGQGATFFFFLDLEVAEEVQPEHKERISHHFQNAHALVIDDDAMVQQISSNMLLKEDIKVELASSISEGKEKFRKYHPELVFLDMELEDGTGDQMVQFLRNECFYHGVIICTTASTHSTKDIIAMGFDDILRKPFNRRSMNRVLARLSQKEY</sequence>
<dbReference type="InterPro" id="IPR036097">
    <property type="entry name" value="HisK_dim/P_sf"/>
</dbReference>
<dbReference type="EMBL" id="BMWX01000004">
    <property type="protein sequence ID" value="GGZ32224.1"/>
    <property type="molecule type" value="Genomic_DNA"/>
</dbReference>
<dbReference type="Proteomes" id="UP000619457">
    <property type="component" value="Unassembled WGS sequence"/>
</dbReference>
<dbReference type="PANTHER" id="PTHR43719:SF28">
    <property type="entry name" value="PEROXIDE STRESS-ACTIVATED HISTIDINE KINASE MAK1-RELATED"/>
    <property type="match status" value="1"/>
</dbReference>
<comment type="catalytic activity">
    <reaction evidence="1">
        <text>ATP + protein L-histidine = ADP + protein N-phospho-L-histidine.</text>
        <dbReference type="EC" id="2.7.13.3"/>
    </reaction>
</comment>
<dbReference type="RefSeq" id="WP_018474932.1">
    <property type="nucleotide sequence ID" value="NZ_BMWX01000004.1"/>
</dbReference>
<reference evidence="7" key="1">
    <citation type="journal article" date="2014" name="Int. J. Syst. Evol. Microbiol.">
        <title>Complete genome sequence of Corynebacterium casei LMG S-19264T (=DSM 44701T), isolated from a smear-ripened cheese.</title>
        <authorList>
            <consortium name="US DOE Joint Genome Institute (JGI-PGF)"/>
            <person name="Walter F."/>
            <person name="Albersmeier A."/>
            <person name="Kalinowski J."/>
            <person name="Ruckert C."/>
        </authorList>
    </citation>
    <scope>NUCLEOTIDE SEQUENCE</scope>
    <source>
        <strain evidence="7">KCTC 12368</strain>
    </source>
</reference>
<evidence type="ECO:0000256" key="3">
    <source>
        <dbReference type="ARBA" id="ARBA00022553"/>
    </source>
</evidence>
<dbReference type="InterPro" id="IPR050956">
    <property type="entry name" value="2C_system_His_kinase"/>
</dbReference>
<feature type="modified residue" description="4-aspartylphosphate" evidence="4">
    <location>
        <position position="309"/>
    </location>
</feature>
<dbReference type="CDD" id="cd00082">
    <property type="entry name" value="HisKA"/>
    <property type="match status" value="1"/>
</dbReference>
<dbReference type="InterPro" id="IPR001789">
    <property type="entry name" value="Sig_transdc_resp-reg_receiver"/>
</dbReference>
<dbReference type="InterPro" id="IPR004358">
    <property type="entry name" value="Sig_transdc_His_kin-like_C"/>
</dbReference>
<dbReference type="Gene3D" id="3.30.565.10">
    <property type="entry name" value="Histidine kinase-like ATPase, C-terminal domain"/>
    <property type="match status" value="1"/>
</dbReference>
<dbReference type="InterPro" id="IPR036890">
    <property type="entry name" value="HATPase_C_sf"/>
</dbReference>
<gene>
    <name evidence="7" type="ORF">GCM10007049_27050</name>
</gene>
<protein>
    <recommendedName>
        <fullName evidence="2">histidine kinase</fullName>
        <ecNumber evidence="2">2.7.13.3</ecNumber>
    </recommendedName>
</protein>
<dbReference type="SMART" id="SM00388">
    <property type="entry name" value="HisKA"/>
    <property type="match status" value="1"/>
</dbReference>
<dbReference type="SUPFAM" id="SSF47384">
    <property type="entry name" value="Homodimeric domain of signal transducing histidine kinase"/>
    <property type="match status" value="1"/>
</dbReference>
<organism evidence="7 8">
    <name type="scientific">Echinicola pacifica</name>
    <dbReference type="NCBI Taxonomy" id="346377"/>
    <lineage>
        <taxon>Bacteria</taxon>
        <taxon>Pseudomonadati</taxon>
        <taxon>Bacteroidota</taxon>
        <taxon>Cytophagia</taxon>
        <taxon>Cytophagales</taxon>
        <taxon>Cyclobacteriaceae</taxon>
        <taxon>Echinicola</taxon>
    </lineage>
</organism>
<dbReference type="Pfam" id="PF00072">
    <property type="entry name" value="Response_reg"/>
    <property type="match status" value="1"/>
</dbReference>
<dbReference type="CDD" id="cd00156">
    <property type="entry name" value="REC"/>
    <property type="match status" value="1"/>
</dbReference>
<evidence type="ECO:0000256" key="4">
    <source>
        <dbReference type="PROSITE-ProRule" id="PRU00169"/>
    </source>
</evidence>
<dbReference type="Pfam" id="PF02518">
    <property type="entry name" value="HATPase_c"/>
    <property type="match status" value="1"/>
</dbReference>
<dbReference type="SMART" id="SM00387">
    <property type="entry name" value="HATPase_c"/>
    <property type="match status" value="1"/>
</dbReference>
<dbReference type="SMART" id="SM00448">
    <property type="entry name" value="REC"/>
    <property type="match status" value="1"/>
</dbReference>
<dbReference type="InterPro" id="IPR003661">
    <property type="entry name" value="HisK_dim/P_dom"/>
</dbReference>
<reference evidence="7" key="2">
    <citation type="submission" date="2020-09" db="EMBL/GenBank/DDBJ databases">
        <authorList>
            <person name="Sun Q."/>
            <person name="Kim S."/>
        </authorList>
    </citation>
    <scope>NUCLEOTIDE SEQUENCE</scope>
    <source>
        <strain evidence="7">KCTC 12368</strain>
    </source>
</reference>
<feature type="domain" description="Histidine kinase" evidence="5">
    <location>
        <begin position="20"/>
        <end position="240"/>
    </location>
</feature>
<dbReference type="InterPro" id="IPR011006">
    <property type="entry name" value="CheY-like_superfamily"/>
</dbReference>
<dbReference type="InterPro" id="IPR003594">
    <property type="entry name" value="HATPase_dom"/>
</dbReference>
<keyword evidence="3 4" id="KW-0597">Phosphoprotein</keyword>
<proteinExistence type="predicted"/>
<dbReference type="PANTHER" id="PTHR43719">
    <property type="entry name" value="TWO-COMPONENT HISTIDINE KINASE"/>
    <property type="match status" value="1"/>
</dbReference>